<comment type="caution">
    <text evidence="1">The sequence shown here is derived from an EMBL/GenBank/DDBJ whole genome shotgun (WGS) entry which is preliminary data.</text>
</comment>
<reference evidence="1 2" key="1">
    <citation type="submission" date="2015-01" db="EMBL/GenBank/DDBJ databases">
        <title>Evolution of Trichinella species and genotypes.</title>
        <authorList>
            <person name="Korhonen P.K."/>
            <person name="Edoardo P."/>
            <person name="Giuseppe L.R."/>
            <person name="Gasser R.B."/>
        </authorList>
    </citation>
    <scope>NUCLEOTIDE SEQUENCE [LARGE SCALE GENOMIC DNA]</scope>
    <source>
        <strain evidence="1">ISS141</strain>
    </source>
</reference>
<evidence type="ECO:0000313" key="1">
    <source>
        <dbReference type="EMBL" id="KRY00087.1"/>
    </source>
</evidence>
<protein>
    <submittedName>
        <fullName evidence="1">Uncharacterized protein</fullName>
    </submittedName>
</protein>
<dbReference type="EMBL" id="JYDU01000010">
    <property type="protein sequence ID" value="KRY00087.1"/>
    <property type="molecule type" value="Genomic_DNA"/>
</dbReference>
<evidence type="ECO:0000313" key="2">
    <source>
        <dbReference type="Proteomes" id="UP000054815"/>
    </source>
</evidence>
<accession>A0A0V0YIA4</accession>
<proteinExistence type="predicted"/>
<dbReference type="AlphaFoldDB" id="A0A0V0YIA4"/>
<feature type="non-terminal residue" evidence="1">
    <location>
        <position position="1"/>
    </location>
</feature>
<dbReference type="Proteomes" id="UP000054815">
    <property type="component" value="Unassembled WGS sequence"/>
</dbReference>
<name>A0A0V0YIA4_TRIPS</name>
<sequence length="73" mass="8265">PFACYFQKGNSIGSTEIRTRIAGFKVQSASRYTMEPQVPPRFELGLLDSKSRVLAITPWNRQPLLPSVALRRD</sequence>
<gene>
    <name evidence="1" type="ORF">T4E_6955</name>
</gene>
<organism evidence="1 2">
    <name type="scientific">Trichinella pseudospiralis</name>
    <name type="common">Parasitic roundworm</name>
    <dbReference type="NCBI Taxonomy" id="6337"/>
    <lineage>
        <taxon>Eukaryota</taxon>
        <taxon>Metazoa</taxon>
        <taxon>Ecdysozoa</taxon>
        <taxon>Nematoda</taxon>
        <taxon>Enoplea</taxon>
        <taxon>Dorylaimia</taxon>
        <taxon>Trichinellida</taxon>
        <taxon>Trichinellidae</taxon>
        <taxon>Trichinella</taxon>
    </lineage>
</organism>